<keyword evidence="2" id="KW-1185">Reference proteome</keyword>
<name>A0A433RXJ2_9BACL</name>
<dbReference type="OrthoDB" id="7041918at2"/>
<dbReference type="Proteomes" id="UP000288623">
    <property type="component" value="Unassembled WGS sequence"/>
</dbReference>
<gene>
    <name evidence="1" type="ORF">QI30_02420</name>
</gene>
<dbReference type="AlphaFoldDB" id="A0A433RXJ2"/>
<dbReference type="RefSeq" id="WP_126989360.1">
    <property type="nucleotide sequence ID" value="NZ_JTFC01000008.1"/>
</dbReference>
<organism evidence="1 2">
    <name type="scientific">Candidatus Kurthia intestinigallinarum</name>
    <dbReference type="NCBI Taxonomy" id="1562256"/>
    <lineage>
        <taxon>Bacteria</taxon>
        <taxon>Bacillati</taxon>
        <taxon>Bacillota</taxon>
        <taxon>Bacilli</taxon>
        <taxon>Bacillales</taxon>
        <taxon>Caryophanaceae</taxon>
        <taxon>Kurthia</taxon>
    </lineage>
</organism>
<comment type="caution">
    <text evidence="1">The sequence shown here is derived from an EMBL/GenBank/DDBJ whole genome shotgun (WGS) entry which is preliminary data.</text>
</comment>
<evidence type="ECO:0000313" key="1">
    <source>
        <dbReference type="EMBL" id="RUS58026.1"/>
    </source>
</evidence>
<sequence length="125" mass="14375">MDMINKPTETAKSAVMNQPEVDQNLASEFHKRIMEMILDFEEELDEEHEIGVKLVNFGQTVQFNITGIGYYNPSLIHFHGQTEQGNRIELVQHVSQISFLLMAMKKADPDPEVPPKRIGFMKDEE</sequence>
<dbReference type="Pfam" id="PF19670">
    <property type="entry name" value="DUF6173"/>
    <property type="match status" value="1"/>
</dbReference>
<protein>
    <submittedName>
        <fullName evidence="1">Uncharacterized protein</fullName>
    </submittedName>
</protein>
<reference evidence="1 2" key="1">
    <citation type="submission" date="2014-11" db="EMBL/GenBank/DDBJ databases">
        <title>Genome sequence and analysis of novel Kurthia sp.</title>
        <authorList>
            <person name="Lawson J.N."/>
            <person name="Gonzalez J.E."/>
            <person name="Rinauldi L."/>
            <person name="Xuan Z."/>
            <person name="Firman A."/>
            <person name="Shaddox L."/>
            <person name="Trudeau A."/>
            <person name="Shah S."/>
            <person name="Reiman D."/>
        </authorList>
    </citation>
    <scope>NUCLEOTIDE SEQUENCE [LARGE SCALE GENOMIC DNA]</scope>
    <source>
        <strain evidence="1 2">3B1D</strain>
    </source>
</reference>
<proteinExistence type="predicted"/>
<evidence type="ECO:0000313" key="2">
    <source>
        <dbReference type="Proteomes" id="UP000288623"/>
    </source>
</evidence>
<dbReference type="EMBL" id="JTFC01000008">
    <property type="protein sequence ID" value="RUS58026.1"/>
    <property type="molecule type" value="Genomic_DNA"/>
</dbReference>
<dbReference type="InterPro" id="IPR046171">
    <property type="entry name" value="DUF6173"/>
</dbReference>
<accession>A0A433RXJ2</accession>